<dbReference type="PRINTS" id="PR01165">
    <property type="entry name" value="CYCOXIDASEI"/>
</dbReference>
<dbReference type="SUPFAM" id="SSF81442">
    <property type="entry name" value="Cytochrome c oxidase subunit I-like"/>
    <property type="match status" value="1"/>
</dbReference>
<organism evidence="4">
    <name type="scientific">marine metagenome</name>
    <dbReference type="NCBI Taxonomy" id="408172"/>
    <lineage>
        <taxon>unclassified sequences</taxon>
        <taxon>metagenomes</taxon>
        <taxon>ecological metagenomes</taxon>
    </lineage>
</organism>
<feature type="region of interest" description="Disordered" evidence="1">
    <location>
        <begin position="179"/>
        <end position="218"/>
    </location>
</feature>
<dbReference type="GO" id="GO:0009060">
    <property type="term" value="P:aerobic respiration"/>
    <property type="evidence" value="ECO:0007669"/>
    <property type="project" value="InterPro"/>
</dbReference>
<feature type="compositionally biased region" description="Basic and acidic residues" evidence="1">
    <location>
        <begin position="209"/>
        <end position="218"/>
    </location>
</feature>
<dbReference type="GO" id="GO:0016020">
    <property type="term" value="C:membrane"/>
    <property type="evidence" value="ECO:0007669"/>
    <property type="project" value="InterPro"/>
</dbReference>
<feature type="transmembrane region" description="Helical" evidence="2">
    <location>
        <begin position="96"/>
        <end position="119"/>
    </location>
</feature>
<keyword evidence="2" id="KW-1133">Transmembrane helix</keyword>
<dbReference type="GO" id="GO:0022904">
    <property type="term" value="P:respiratory electron transport chain"/>
    <property type="evidence" value="ECO:0007669"/>
    <property type="project" value="TreeGrafter"/>
</dbReference>
<feature type="transmembrane region" description="Helical" evidence="2">
    <location>
        <begin position="139"/>
        <end position="157"/>
    </location>
</feature>
<dbReference type="GO" id="GO:0020037">
    <property type="term" value="F:heme binding"/>
    <property type="evidence" value="ECO:0007669"/>
    <property type="project" value="InterPro"/>
</dbReference>
<dbReference type="PANTHER" id="PTHR10422:SF18">
    <property type="entry name" value="CYTOCHROME C OXIDASE SUBUNIT 1"/>
    <property type="match status" value="1"/>
</dbReference>
<feature type="non-terminal residue" evidence="4">
    <location>
        <position position="1"/>
    </location>
</feature>
<accession>A0A382MT23</accession>
<dbReference type="GO" id="GO:0004129">
    <property type="term" value="F:cytochrome-c oxidase activity"/>
    <property type="evidence" value="ECO:0007669"/>
    <property type="project" value="InterPro"/>
</dbReference>
<reference evidence="4" key="1">
    <citation type="submission" date="2018-05" db="EMBL/GenBank/DDBJ databases">
        <authorList>
            <person name="Lanie J.A."/>
            <person name="Ng W.-L."/>
            <person name="Kazmierczak K.M."/>
            <person name="Andrzejewski T.M."/>
            <person name="Davidsen T.M."/>
            <person name="Wayne K.J."/>
            <person name="Tettelin H."/>
            <person name="Glass J.I."/>
            <person name="Rusch D."/>
            <person name="Podicherti R."/>
            <person name="Tsui H.-C.T."/>
            <person name="Winkler M.E."/>
        </authorList>
    </citation>
    <scope>NUCLEOTIDE SEQUENCE</scope>
</reference>
<feature type="domain" description="Cytochrome oxidase subunit I profile" evidence="3">
    <location>
        <begin position="1"/>
        <end position="199"/>
    </location>
</feature>
<evidence type="ECO:0000259" key="3">
    <source>
        <dbReference type="PROSITE" id="PS50855"/>
    </source>
</evidence>
<gene>
    <name evidence="4" type="ORF">METZ01_LOCUS304978</name>
</gene>
<dbReference type="Pfam" id="PF00115">
    <property type="entry name" value="COX1"/>
    <property type="match status" value="1"/>
</dbReference>
<dbReference type="InterPro" id="IPR000883">
    <property type="entry name" value="Cyt_C_Oxase_1"/>
</dbReference>
<dbReference type="PROSITE" id="PS50855">
    <property type="entry name" value="COX1"/>
    <property type="match status" value="1"/>
</dbReference>
<dbReference type="InterPro" id="IPR023616">
    <property type="entry name" value="Cyt_c_oxase-like_su1_dom"/>
</dbReference>
<protein>
    <recommendedName>
        <fullName evidence="3">Cytochrome oxidase subunit I profile domain-containing protein</fullName>
    </recommendedName>
</protein>
<name>A0A382MT23_9ZZZZ</name>
<feature type="transmembrane region" description="Helical" evidence="2">
    <location>
        <begin position="19"/>
        <end position="44"/>
    </location>
</feature>
<dbReference type="InterPro" id="IPR036927">
    <property type="entry name" value="Cyt_c_oxase-like_su1_sf"/>
</dbReference>
<dbReference type="GO" id="GO:0015990">
    <property type="term" value="P:electron transport coupled proton transport"/>
    <property type="evidence" value="ECO:0007669"/>
    <property type="project" value="TreeGrafter"/>
</dbReference>
<evidence type="ECO:0000256" key="2">
    <source>
        <dbReference type="SAM" id="Phobius"/>
    </source>
</evidence>
<dbReference type="Gene3D" id="1.20.210.10">
    <property type="entry name" value="Cytochrome c oxidase-like, subunit I domain"/>
    <property type="match status" value="1"/>
</dbReference>
<feature type="transmembrane region" description="Helical" evidence="2">
    <location>
        <begin position="64"/>
        <end position="84"/>
    </location>
</feature>
<evidence type="ECO:0000313" key="4">
    <source>
        <dbReference type="EMBL" id="SVC52124.1"/>
    </source>
</evidence>
<dbReference type="PANTHER" id="PTHR10422">
    <property type="entry name" value="CYTOCHROME C OXIDASE SUBUNIT 1"/>
    <property type="match status" value="1"/>
</dbReference>
<dbReference type="AlphaFoldDB" id="A0A382MT23"/>
<keyword evidence="2" id="KW-0812">Transmembrane</keyword>
<evidence type="ECO:0000256" key="1">
    <source>
        <dbReference type="SAM" id="MobiDB-lite"/>
    </source>
</evidence>
<sequence length="218" mass="24519">IPTGVIFLSALGTIWRGKLWLVTPMLFVVGTVFNFLIGGLTGIFLADVATDIHLQDTYFVVAHFHYTMMGGEIFMLFGAIYYWFPKMTGRLYNETLGRLHFTTMFLTYNALFITMFIVGTDGMNRRVWTYPENLENGNILIGIFALLLGLSFIPFVYNMVVSWAKGAVSGNNPWGATTLEWATDSPPPEENFTHQPKVDEGPYTYGQPGRKETQATSI</sequence>
<proteinExistence type="predicted"/>
<dbReference type="EMBL" id="UINC01095773">
    <property type="protein sequence ID" value="SVC52124.1"/>
    <property type="molecule type" value="Genomic_DNA"/>
</dbReference>
<keyword evidence="2" id="KW-0472">Membrane</keyword>